<proteinExistence type="predicted"/>
<dbReference type="GeneID" id="19015954"/>
<evidence type="ECO:0000313" key="2">
    <source>
        <dbReference type="Proteomes" id="UP000198341"/>
    </source>
</evidence>
<dbReference type="RefSeq" id="XP_007512925.1">
    <property type="nucleotide sequence ID" value="XM_007512863.1"/>
</dbReference>
<dbReference type="EMBL" id="FO082274">
    <property type="protein sequence ID" value="CCO16483.1"/>
    <property type="molecule type" value="Genomic_DNA"/>
</dbReference>
<sequence>MPSSPPKPPPLQRTSTFSERLKKSSIPLSFSVHDHFQSVFQLEKTILLKPQNVRFTVGASAFVQKKEISTYGKLEYDVPSKVSLLDEKEFNTWTPTIVLDSSQVELKKKFRAFERNKFGKCSVSLSCGYNFKKRDPFFAFEAVPLNPLILSVGAIGVMKEIGHASGKLEREVKLPFASGSRCKISIPVDVTREKRTNAFRVRANGSACTVKLKEQMITIGITNKKTTNLLR</sequence>
<keyword evidence="2" id="KW-1185">Reference proteome</keyword>
<organism evidence="1 2">
    <name type="scientific">Bathycoccus prasinos</name>
    <dbReference type="NCBI Taxonomy" id="41875"/>
    <lineage>
        <taxon>Eukaryota</taxon>
        <taxon>Viridiplantae</taxon>
        <taxon>Chlorophyta</taxon>
        <taxon>Mamiellophyceae</taxon>
        <taxon>Mamiellales</taxon>
        <taxon>Bathycoccaceae</taxon>
        <taxon>Bathycoccus</taxon>
    </lineage>
</organism>
<dbReference type="KEGG" id="bpg:Bathy05g04510"/>
<accession>K8F4P7</accession>
<reference evidence="1 2" key="1">
    <citation type="submission" date="2011-10" db="EMBL/GenBank/DDBJ databases">
        <authorList>
            <person name="Genoscope - CEA"/>
        </authorList>
    </citation>
    <scope>NUCLEOTIDE SEQUENCE [LARGE SCALE GENOMIC DNA]</scope>
    <source>
        <strain evidence="1 2">RCC 1105</strain>
    </source>
</reference>
<evidence type="ECO:0000313" key="1">
    <source>
        <dbReference type="EMBL" id="CCO16483.1"/>
    </source>
</evidence>
<dbReference type="Proteomes" id="UP000198341">
    <property type="component" value="Chromosome 5"/>
</dbReference>
<gene>
    <name evidence="1" type="ORF">Bathy05g04510</name>
</gene>
<dbReference type="AlphaFoldDB" id="K8F4P7"/>
<protein>
    <submittedName>
        <fullName evidence="1">Uncharacterized protein</fullName>
    </submittedName>
</protein>
<name>K8F4P7_9CHLO</name>